<reference evidence="2" key="1">
    <citation type="submission" date="2023-07" db="EMBL/GenBank/DDBJ databases">
        <title>draft genome sequence of fig (Ficus carica).</title>
        <authorList>
            <person name="Takahashi T."/>
            <person name="Nishimura K."/>
        </authorList>
    </citation>
    <scope>NUCLEOTIDE SEQUENCE</scope>
</reference>
<comment type="caution">
    <text evidence="2">The sequence shown here is derived from an EMBL/GenBank/DDBJ whole genome shotgun (WGS) entry which is preliminary data.</text>
</comment>
<dbReference type="AlphaFoldDB" id="A0AA88AU32"/>
<proteinExistence type="predicted"/>
<dbReference type="Proteomes" id="UP001187192">
    <property type="component" value="Unassembled WGS sequence"/>
</dbReference>
<accession>A0AA88AU32</accession>
<feature type="region of interest" description="Disordered" evidence="1">
    <location>
        <begin position="16"/>
        <end position="42"/>
    </location>
</feature>
<feature type="compositionally biased region" description="Basic and acidic residues" evidence="1">
    <location>
        <begin position="22"/>
        <end position="39"/>
    </location>
</feature>
<organism evidence="2 3">
    <name type="scientific">Ficus carica</name>
    <name type="common">Common fig</name>
    <dbReference type="NCBI Taxonomy" id="3494"/>
    <lineage>
        <taxon>Eukaryota</taxon>
        <taxon>Viridiplantae</taxon>
        <taxon>Streptophyta</taxon>
        <taxon>Embryophyta</taxon>
        <taxon>Tracheophyta</taxon>
        <taxon>Spermatophyta</taxon>
        <taxon>Magnoliopsida</taxon>
        <taxon>eudicotyledons</taxon>
        <taxon>Gunneridae</taxon>
        <taxon>Pentapetalae</taxon>
        <taxon>rosids</taxon>
        <taxon>fabids</taxon>
        <taxon>Rosales</taxon>
        <taxon>Moraceae</taxon>
        <taxon>Ficeae</taxon>
        <taxon>Ficus</taxon>
    </lineage>
</organism>
<gene>
    <name evidence="2" type="ORF">TIFTF001_020482</name>
</gene>
<name>A0AA88AU32_FICCA</name>
<feature type="compositionally biased region" description="Basic and acidic residues" evidence="1">
    <location>
        <begin position="104"/>
        <end position="119"/>
    </location>
</feature>
<evidence type="ECO:0000313" key="3">
    <source>
        <dbReference type="Proteomes" id="UP001187192"/>
    </source>
</evidence>
<evidence type="ECO:0000256" key="1">
    <source>
        <dbReference type="SAM" id="MobiDB-lite"/>
    </source>
</evidence>
<feature type="region of interest" description="Disordered" evidence="1">
    <location>
        <begin position="100"/>
        <end position="132"/>
    </location>
</feature>
<dbReference type="EMBL" id="BTGU01000037">
    <property type="protein sequence ID" value="GMN51331.1"/>
    <property type="molecule type" value="Genomic_DNA"/>
</dbReference>
<sequence length="132" mass="15064">MLVDVIAIPESEKQVRRSLPGEIRESRGEASGSDRDSRRPVTTLVESHQLSLKTGHDVVKWSRFALFSLSSCQQGSEISVFPVTLERSIAITGDHLAKVSPTARECRNNRENERRERERRQRKRNLILNQKG</sequence>
<evidence type="ECO:0000313" key="2">
    <source>
        <dbReference type="EMBL" id="GMN51331.1"/>
    </source>
</evidence>
<keyword evidence="3" id="KW-1185">Reference proteome</keyword>
<protein>
    <submittedName>
        <fullName evidence="2">Uncharacterized protein</fullName>
    </submittedName>
</protein>